<evidence type="ECO:0000313" key="4">
    <source>
        <dbReference type="EMBL" id="MBB6049193.1"/>
    </source>
</evidence>
<dbReference type="PANTHER" id="PTHR43877">
    <property type="entry name" value="AMINOALKYLPHOSPHONATE N-ACETYLTRANSFERASE-RELATED-RELATED"/>
    <property type="match status" value="1"/>
</dbReference>
<feature type="domain" description="N-acetyltransferase" evidence="3">
    <location>
        <begin position="177"/>
        <end position="331"/>
    </location>
</feature>
<dbReference type="InterPro" id="IPR050832">
    <property type="entry name" value="Bact_Acetyltransf"/>
</dbReference>
<dbReference type="PROSITE" id="PS51186">
    <property type="entry name" value="GNAT"/>
    <property type="match status" value="2"/>
</dbReference>
<dbReference type="Pfam" id="PF00583">
    <property type="entry name" value="Acetyltransf_1"/>
    <property type="match status" value="2"/>
</dbReference>
<comment type="caution">
    <text evidence="4">The sequence shown here is derived from an EMBL/GenBank/DDBJ whole genome shotgun (WGS) entry which is preliminary data.</text>
</comment>
<keyword evidence="2" id="KW-0012">Acyltransferase</keyword>
<dbReference type="AlphaFoldDB" id="A0A7W9SNE0"/>
<dbReference type="PANTHER" id="PTHR43877:SF6">
    <property type="entry name" value="GCN5-RELATED N-ACETYLTRANSFERASE"/>
    <property type="match status" value="1"/>
</dbReference>
<dbReference type="GO" id="GO:0016747">
    <property type="term" value="F:acyltransferase activity, transferring groups other than amino-acyl groups"/>
    <property type="evidence" value="ECO:0007669"/>
    <property type="project" value="InterPro"/>
</dbReference>
<keyword evidence="1 4" id="KW-0808">Transferase</keyword>
<feature type="domain" description="N-acetyltransferase" evidence="3">
    <location>
        <begin position="1"/>
        <end position="154"/>
    </location>
</feature>
<sequence>MTLRTFDPTRDYPAVVAIYNANFPGFQESENEFRFSDNYRDEKHHFARLVAEDDSGAVVGFGQSGHDTHSFHPTHFEVDIFVAPEQQGKGYGKALFDRVLADLAPLQPTVLRTHTVEGTERALRFLTDRGFVEGMSYAESWLDVDAFDPSRFAGAEERVLSQGIRLTTLAELGATNPDVRQKFYAFTQIIQADIPSPEPFTPLPYEVWAKRFEHAGYLPEANFLALDGDSFVGLSTLWAREADNHLQTGATGIARSHRRRGIALALKLRALAFAKERGAPIIRTDNEVNNEGMLSINRALGFVRQPGWVGFVASPPSPAGRGLGGRREAVY</sequence>
<dbReference type="InterPro" id="IPR000182">
    <property type="entry name" value="GNAT_dom"/>
</dbReference>
<protein>
    <submittedName>
        <fullName evidence="4">GNAT superfamily N-acetyltransferase</fullName>
    </submittedName>
</protein>
<evidence type="ECO:0000313" key="5">
    <source>
        <dbReference type="Proteomes" id="UP000520814"/>
    </source>
</evidence>
<dbReference type="EMBL" id="JACHGW010000001">
    <property type="protein sequence ID" value="MBB6049193.1"/>
    <property type="molecule type" value="Genomic_DNA"/>
</dbReference>
<keyword evidence="5" id="KW-1185">Reference proteome</keyword>
<dbReference type="CDD" id="cd04301">
    <property type="entry name" value="NAT_SF"/>
    <property type="match status" value="1"/>
</dbReference>
<proteinExistence type="predicted"/>
<dbReference type="RefSeq" id="WP_184192809.1">
    <property type="nucleotide sequence ID" value="NZ_JACHGW010000001.1"/>
</dbReference>
<dbReference type="Proteomes" id="UP000520814">
    <property type="component" value="Unassembled WGS sequence"/>
</dbReference>
<evidence type="ECO:0000256" key="2">
    <source>
        <dbReference type="ARBA" id="ARBA00023315"/>
    </source>
</evidence>
<dbReference type="SUPFAM" id="SSF55729">
    <property type="entry name" value="Acyl-CoA N-acyltransferases (Nat)"/>
    <property type="match status" value="2"/>
</dbReference>
<dbReference type="Gene3D" id="3.40.630.30">
    <property type="match status" value="1"/>
</dbReference>
<dbReference type="InterPro" id="IPR016181">
    <property type="entry name" value="Acyl_CoA_acyltransferase"/>
</dbReference>
<evidence type="ECO:0000259" key="3">
    <source>
        <dbReference type="PROSITE" id="PS51186"/>
    </source>
</evidence>
<accession>A0A7W9SNE0</accession>
<name>A0A7W9SNE0_ARMRO</name>
<gene>
    <name evidence="4" type="ORF">HNQ39_000955</name>
</gene>
<evidence type="ECO:0000256" key="1">
    <source>
        <dbReference type="ARBA" id="ARBA00022679"/>
    </source>
</evidence>
<reference evidence="4 5" key="1">
    <citation type="submission" date="2020-08" db="EMBL/GenBank/DDBJ databases">
        <title>Genomic Encyclopedia of Type Strains, Phase IV (KMG-IV): sequencing the most valuable type-strain genomes for metagenomic binning, comparative biology and taxonomic classification.</title>
        <authorList>
            <person name="Goeker M."/>
        </authorList>
    </citation>
    <scope>NUCLEOTIDE SEQUENCE [LARGE SCALE GENOMIC DNA]</scope>
    <source>
        <strain evidence="4 5">DSM 23562</strain>
    </source>
</reference>
<organism evidence="4 5">
    <name type="scientific">Armatimonas rosea</name>
    <dbReference type="NCBI Taxonomy" id="685828"/>
    <lineage>
        <taxon>Bacteria</taxon>
        <taxon>Bacillati</taxon>
        <taxon>Armatimonadota</taxon>
        <taxon>Armatimonadia</taxon>
        <taxon>Armatimonadales</taxon>
        <taxon>Armatimonadaceae</taxon>
        <taxon>Armatimonas</taxon>
    </lineage>
</organism>